<sequence length="76" mass="8063">MAAVPAAQASRVQQRLVHEGYLSDADVSGRYDPRTGAAVARWQADRGLRADGIVDTATADVLLGIPHHSIPRSSGR</sequence>
<dbReference type="Pfam" id="PF01471">
    <property type="entry name" value="PG_binding_1"/>
    <property type="match status" value="1"/>
</dbReference>
<dbReference type="SUPFAM" id="SSF47090">
    <property type="entry name" value="PGBD-like"/>
    <property type="match status" value="1"/>
</dbReference>
<proteinExistence type="predicted"/>
<accession>H0E226</accession>
<protein>
    <recommendedName>
        <fullName evidence="1">Peptidoglycan binding-like domain-containing protein</fullName>
    </recommendedName>
</protein>
<evidence type="ECO:0000259" key="1">
    <source>
        <dbReference type="Pfam" id="PF01471"/>
    </source>
</evidence>
<dbReference type="EMBL" id="AGUD01000039">
    <property type="protein sequence ID" value="EHN12236.1"/>
    <property type="molecule type" value="Genomic_DNA"/>
</dbReference>
<evidence type="ECO:0000313" key="2">
    <source>
        <dbReference type="EMBL" id="EHN12236.1"/>
    </source>
</evidence>
<dbReference type="InterPro" id="IPR036366">
    <property type="entry name" value="PGBDSf"/>
</dbReference>
<keyword evidence="3" id="KW-1185">Reference proteome</keyword>
<feature type="domain" description="Peptidoglycan binding-like" evidence="1">
    <location>
        <begin position="10"/>
        <end position="62"/>
    </location>
</feature>
<evidence type="ECO:0000313" key="3">
    <source>
        <dbReference type="Proteomes" id="UP000005143"/>
    </source>
</evidence>
<dbReference type="Gene3D" id="1.10.101.10">
    <property type="entry name" value="PGBD-like superfamily/PGBD"/>
    <property type="match status" value="1"/>
</dbReference>
<dbReference type="InterPro" id="IPR002477">
    <property type="entry name" value="Peptidoglycan-bd-like"/>
</dbReference>
<reference evidence="2 3" key="1">
    <citation type="journal article" date="2013" name="Biodegradation">
        <title>Quantitative proteomic analysis of ibuprofen-degrading Patulibacter sp. strain I11.</title>
        <authorList>
            <person name="Almeida B."/>
            <person name="Kjeldal H."/>
            <person name="Lolas I."/>
            <person name="Knudsen A.D."/>
            <person name="Carvalho G."/>
            <person name="Nielsen K.L."/>
            <person name="Barreto Crespo M.T."/>
            <person name="Stensballe A."/>
            <person name="Nielsen J.L."/>
        </authorList>
    </citation>
    <scope>NUCLEOTIDE SEQUENCE [LARGE SCALE GENOMIC DNA]</scope>
    <source>
        <strain evidence="2 3">I11</strain>
    </source>
</reference>
<gene>
    <name evidence="2" type="ORF">PAI11_08390</name>
</gene>
<organism evidence="2 3">
    <name type="scientific">Patulibacter medicamentivorans</name>
    <dbReference type="NCBI Taxonomy" id="1097667"/>
    <lineage>
        <taxon>Bacteria</taxon>
        <taxon>Bacillati</taxon>
        <taxon>Actinomycetota</taxon>
        <taxon>Thermoleophilia</taxon>
        <taxon>Solirubrobacterales</taxon>
        <taxon>Patulibacteraceae</taxon>
        <taxon>Patulibacter</taxon>
    </lineage>
</organism>
<name>H0E226_9ACTN</name>
<dbReference type="AlphaFoldDB" id="H0E226"/>
<dbReference type="Proteomes" id="UP000005143">
    <property type="component" value="Unassembled WGS sequence"/>
</dbReference>
<dbReference type="InterPro" id="IPR036365">
    <property type="entry name" value="PGBD-like_sf"/>
</dbReference>
<comment type="caution">
    <text evidence="2">The sequence shown here is derived from an EMBL/GenBank/DDBJ whole genome shotgun (WGS) entry which is preliminary data.</text>
</comment>